<reference evidence="2 3" key="1">
    <citation type="submission" date="2019-03" db="EMBL/GenBank/DDBJ databases">
        <title>Genomic Encyclopedia of Type Strains, Phase IV (KMG-V): Genome sequencing to study the core and pangenomes of soil and plant-associated prokaryotes.</title>
        <authorList>
            <person name="Whitman W."/>
        </authorList>
    </citation>
    <scope>NUCLEOTIDE SEQUENCE [LARGE SCALE GENOMIC DNA]</scope>
    <source>
        <strain evidence="2 3">IE4868</strain>
    </source>
</reference>
<organism evidence="2 3">
    <name type="scientific">Rhizobium azibense</name>
    <dbReference type="NCBI Taxonomy" id="1136135"/>
    <lineage>
        <taxon>Bacteria</taxon>
        <taxon>Pseudomonadati</taxon>
        <taxon>Pseudomonadota</taxon>
        <taxon>Alphaproteobacteria</taxon>
        <taxon>Hyphomicrobiales</taxon>
        <taxon>Rhizobiaceae</taxon>
        <taxon>Rhizobium/Agrobacterium group</taxon>
        <taxon>Rhizobium</taxon>
    </lineage>
</organism>
<dbReference type="GO" id="GO:0016787">
    <property type="term" value="F:hydrolase activity"/>
    <property type="evidence" value="ECO:0007669"/>
    <property type="project" value="UniProtKB-KW"/>
</dbReference>
<dbReference type="EMBL" id="SMBK01000001">
    <property type="protein sequence ID" value="TCU41087.1"/>
    <property type="molecule type" value="Genomic_DNA"/>
</dbReference>
<dbReference type="Gene3D" id="3.40.50.1820">
    <property type="entry name" value="alpha/beta hydrolase"/>
    <property type="match status" value="1"/>
</dbReference>
<dbReference type="InterPro" id="IPR000073">
    <property type="entry name" value="AB_hydrolase_1"/>
</dbReference>
<dbReference type="Pfam" id="PF00561">
    <property type="entry name" value="Abhydrolase_1"/>
    <property type="match status" value="1"/>
</dbReference>
<evidence type="ECO:0000259" key="1">
    <source>
        <dbReference type="Pfam" id="PF00561"/>
    </source>
</evidence>
<evidence type="ECO:0000313" key="2">
    <source>
        <dbReference type="EMBL" id="TCU41087.1"/>
    </source>
</evidence>
<evidence type="ECO:0000313" key="3">
    <source>
        <dbReference type="Proteomes" id="UP000295507"/>
    </source>
</evidence>
<dbReference type="SUPFAM" id="SSF53474">
    <property type="entry name" value="alpha/beta-Hydrolases"/>
    <property type="match status" value="1"/>
</dbReference>
<dbReference type="Proteomes" id="UP000295507">
    <property type="component" value="Unassembled WGS sequence"/>
</dbReference>
<accession>A0A4R3S1L1</accession>
<keyword evidence="2" id="KW-0378">Hydrolase</keyword>
<protein>
    <submittedName>
        <fullName evidence="2">Alpha/beta hydrolase family protein</fullName>
    </submittedName>
</protein>
<dbReference type="InterPro" id="IPR029058">
    <property type="entry name" value="AB_hydrolase_fold"/>
</dbReference>
<comment type="caution">
    <text evidence="2">The sequence shown here is derived from an EMBL/GenBank/DDBJ whole genome shotgun (WGS) entry which is preliminary data.</text>
</comment>
<name>A0A4R3S1L1_9HYPH</name>
<proteinExistence type="predicted"/>
<gene>
    <name evidence="2" type="ORF">EV129_101374</name>
</gene>
<sequence length="97" mass="10359">MSSTMLSMMFSACSTVTGSRQPIVGFSLGGMIGQVAALKNPERVLSLAAISTSPVGVDTSGLPASGEAWMEHMTMEADWSERADAVAYRRLSQRYQP</sequence>
<dbReference type="AlphaFoldDB" id="A0A4R3S1L1"/>
<feature type="domain" description="AB hydrolase-1" evidence="1">
    <location>
        <begin position="22"/>
        <end position="60"/>
    </location>
</feature>